<dbReference type="AlphaFoldDB" id="A0A4R2TMF8"/>
<dbReference type="Proteomes" id="UP000295504">
    <property type="component" value="Unassembled WGS sequence"/>
</dbReference>
<feature type="transmembrane region" description="Helical" evidence="1">
    <location>
        <begin position="304"/>
        <end position="328"/>
    </location>
</feature>
<sequence length="400" mass="44879">MALVKLLAIFILIIVLLRFKIHLSYSMIISSVILGLMFRLDFFSIGRIFVTTSYESTTIRTAGILTLIMVLENIMRNRNMLSKIVISLKSLIGDYRVIMPILPAFMGLLPSAGGALFSAPLVEDTCEDDSISPERKSAINYWYRHIWECVLPLYPAVIITTEVLGVHLIDFIKVLYSFSIVAVVTGIPFITLGLKKPVKTSKSKNFKMTNHLIQLCIGISPIVSILLLFFVFDIDLVYGLFIVIVALWLVYKYSWEQIKSSLKESVSLKIILLVLGVMLFKNMLEVTNIVTELPFVFERLGIPPVWVVILLPFLVGFLTGMSQAYAAITFPILVGLNGDINLRLMALGFISGYGGIMISPMHFCLVLTVDYFKARLEKVIAMVLIPVAIMIGWGYLLYVL</sequence>
<keyword evidence="1" id="KW-1133">Transmembrane helix</keyword>
<proteinExistence type="predicted"/>
<dbReference type="PANTHER" id="PTHR39556:SF1">
    <property type="entry name" value="PROTEIN, PUTATIVE-RELATED"/>
    <property type="match status" value="1"/>
</dbReference>
<keyword evidence="3" id="KW-1185">Reference proteome</keyword>
<dbReference type="InterPro" id="IPR007294">
    <property type="entry name" value="DUF401"/>
</dbReference>
<accession>A0A4R2TMF8</accession>
<keyword evidence="1" id="KW-0812">Transmembrane</keyword>
<gene>
    <name evidence="2" type="ORF">EDD79_100665</name>
</gene>
<evidence type="ECO:0008006" key="4">
    <source>
        <dbReference type="Google" id="ProtNLM"/>
    </source>
</evidence>
<feature type="transmembrane region" description="Helical" evidence="1">
    <location>
        <begin position="379"/>
        <end position="398"/>
    </location>
</feature>
<protein>
    <recommendedName>
        <fullName evidence="4">DUF401 family protein</fullName>
    </recommendedName>
</protein>
<comment type="caution">
    <text evidence="2">The sequence shown here is derived from an EMBL/GenBank/DDBJ whole genome shotgun (WGS) entry which is preliminary data.</text>
</comment>
<name>A0A4R2TMF8_9FIRM</name>
<evidence type="ECO:0000313" key="2">
    <source>
        <dbReference type="EMBL" id="TCQ04661.1"/>
    </source>
</evidence>
<dbReference type="Pfam" id="PF04165">
    <property type="entry name" value="DUF401"/>
    <property type="match status" value="1"/>
</dbReference>
<feature type="transmembrane region" description="Helical" evidence="1">
    <location>
        <begin position="59"/>
        <end position="76"/>
    </location>
</feature>
<evidence type="ECO:0000313" key="3">
    <source>
        <dbReference type="Proteomes" id="UP000295504"/>
    </source>
</evidence>
<feature type="transmembrane region" description="Helical" evidence="1">
    <location>
        <begin position="340"/>
        <end position="359"/>
    </location>
</feature>
<feature type="transmembrane region" description="Helical" evidence="1">
    <location>
        <begin position="174"/>
        <end position="192"/>
    </location>
</feature>
<dbReference type="PANTHER" id="PTHR39556">
    <property type="entry name" value="PROTEIN, PUTATIVE-RELATED"/>
    <property type="match status" value="1"/>
</dbReference>
<organism evidence="2 3">
    <name type="scientific">Serpentinicella alkaliphila</name>
    <dbReference type="NCBI Taxonomy" id="1734049"/>
    <lineage>
        <taxon>Bacteria</taxon>
        <taxon>Bacillati</taxon>
        <taxon>Bacillota</taxon>
        <taxon>Clostridia</taxon>
        <taxon>Peptostreptococcales</taxon>
        <taxon>Natronincolaceae</taxon>
        <taxon>Serpentinicella</taxon>
    </lineage>
</organism>
<dbReference type="EMBL" id="SLYC01000006">
    <property type="protein sequence ID" value="TCQ04661.1"/>
    <property type="molecule type" value="Genomic_DNA"/>
</dbReference>
<feature type="transmembrane region" description="Helical" evidence="1">
    <location>
        <begin position="212"/>
        <end position="230"/>
    </location>
</feature>
<evidence type="ECO:0000256" key="1">
    <source>
        <dbReference type="SAM" id="Phobius"/>
    </source>
</evidence>
<dbReference type="RefSeq" id="WP_165913625.1">
    <property type="nucleotide sequence ID" value="NZ_CP058648.1"/>
</dbReference>
<keyword evidence="1" id="KW-0472">Membrane</keyword>
<feature type="transmembrane region" description="Helical" evidence="1">
    <location>
        <begin position="236"/>
        <end position="254"/>
    </location>
</feature>
<feature type="transmembrane region" description="Helical" evidence="1">
    <location>
        <begin position="266"/>
        <end position="284"/>
    </location>
</feature>
<reference evidence="2 3" key="1">
    <citation type="submission" date="2019-03" db="EMBL/GenBank/DDBJ databases">
        <title>Genomic Encyclopedia of Type Strains, Phase IV (KMG-IV): sequencing the most valuable type-strain genomes for metagenomic binning, comparative biology and taxonomic classification.</title>
        <authorList>
            <person name="Goeker M."/>
        </authorList>
    </citation>
    <scope>NUCLEOTIDE SEQUENCE [LARGE SCALE GENOMIC DNA]</scope>
    <source>
        <strain evidence="2 3">DSM 100013</strain>
    </source>
</reference>